<feature type="domain" description="S5 DRBM" evidence="7">
    <location>
        <begin position="602"/>
        <end position="665"/>
    </location>
</feature>
<evidence type="ECO:0000313" key="8">
    <source>
        <dbReference type="EMBL" id="CAD9080435.1"/>
    </source>
</evidence>
<dbReference type="InterPro" id="IPR020568">
    <property type="entry name" value="Ribosomal_Su5_D2-typ_SF"/>
</dbReference>
<proteinExistence type="inferred from homology"/>
<dbReference type="GO" id="GO:0003735">
    <property type="term" value="F:structural constituent of ribosome"/>
    <property type="evidence" value="ECO:0007669"/>
    <property type="project" value="UniProtKB-UniRule"/>
</dbReference>
<dbReference type="InterPro" id="IPR000851">
    <property type="entry name" value="Ribosomal_uS5"/>
</dbReference>
<dbReference type="InterPro" id="IPR014721">
    <property type="entry name" value="Ribsml_uS5_D2-typ_fold_subgr"/>
</dbReference>
<dbReference type="AlphaFoldDB" id="A0A7S1KNZ2"/>
<gene>
    <name evidence="8" type="ORF">PCOS0759_LOCUS3675</name>
</gene>
<dbReference type="GO" id="GO:1990904">
    <property type="term" value="C:ribonucleoprotein complex"/>
    <property type="evidence" value="ECO:0007669"/>
    <property type="project" value="UniProtKB-UniRule"/>
</dbReference>
<keyword evidence="2 4" id="KW-0689">Ribosomal protein</keyword>
<reference evidence="8" key="1">
    <citation type="submission" date="2021-01" db="EMBL/GenBank/DDBJ databases">
        <authorList>
            <person name="Corre E."/>
            <person name="Pelletier E."/>
            <person name="Niang G."/>
            <person name="Scheremetjew M."/>
            <person name="Finn R."/>
            <person name="Kale V."/>
            <person name="Holt S."/>
            <person name="Cochrane G."/>
            <person name="Meng A."/>
            <person name="Brown T."/>
            <person name="Cohen L."/>
        </authorList>
    </citation>
    <scope>NUCLEOTIDE SEQUENCE</scope>
    <source>
        <strain evidence="8">WS</strain>
    </source>
</reference>
<dbReference type="GO" id="GO:0005840">
    <property type="term" value="C:ribosome"/>
    <property type="evidence" value="ECO:0007669"/>
    <property type="project" value="UniProtKB-KW"/>
</dbReference>
<evidence type="ECO:0000256" key="2">
    <source>
        <dbReference type="ARBA" id="ARBA00022980"/>
    </source>
</evidence>
<evidence type="ECO:0000256" key="1">
    <source>
        <dbReference type="ARBA" id="ARBA00008945"/>
    </source>
</evidence>
<feature type="compositionally biased region" description="Basic residues" evidence="6">
    <location>
        <begin position="42"/>
        <end position="56"/>
    </location>
</feature>
<evidence type="ECO:0000256" key="3">
    <source>
        <dbReference type="ARBA" id="ARBA00023274"/>
    </source>
</evidence>
<dbReference type="SUPFAM" id="SSF54211">
    <property type="entry name" value="Ribosomal protein S5 domain 2-like"/>
    <property type="match status" value="1"/>
</dbReference>
<dbReference type="Pfam" id="PF00333">
    <property type="entry name" value="Ribosomal_S5"/>
    <property type="match status" value="1"/>
</dbReference>
<sequence>MSSSLSRQFLRQSTKVCTQANGRPAFASSQQKSSYSSAISFPKKRNHVGGHNRRAPHRQEPVQLTPEELKLQEQQKKHQMIVLKSKLKKITLKGPQRSARASASMKLLQNPFAVHDGEYEMPPLPKNIELVGFDKTTGMQLTGEAYLKDKEKRIKELLAKRGEKITELETEQKFVPMTAAEQRWYSMYVMRKISSDEHMKLIRSVRKERELALKQKILTATAEAVRTGNSRIIPSLPKDEAALKKVQEDFAYVRENLSYLSAELQQEFLKYNPQFGGKKPEGGVFVARILERYTPEVYAALQNTSVPKEEYDEFNSFYQSKEEEIAKDAIHNAQKGNFENLMKDLVMWRPERRKLFVRAVVGEADDVELARRIKTCFMNWRLWKNYVKKQLTVDSEIRKKFVKYHEIAWKKDFQTRVKWELEHEKEFRELLNQWKMIQRNEDMNGKDILTQLEKEDTDDIYRYELFSKYFYEGDHGWVEKRLFSEKKVDVPPIDTVDPLQYQQSRFELSKQFGVENAPFLQQQRQLMQLASGEAPFGSDSVSGTFKPPVANPDLPPANLPEDHEPIIASDDRIKELNRLAYQGPFRQLAENPLIKHQYDFPFEETRLSWKRVSIQRTQGKEVNHNCHLLIGSERGFVGVGFGRSADPRKAVDKARRDAYANIRSFDVDTRNPRTMVTSRLRSKYRSSIMVITPSRYEYVAAHPILRKMCRYLGITHCSIKLYGSRHLYAVLPNFFKALEMIKTEEFARAGRGKMGPQTSERYFGNYLEKAHDRSVYGKSHMNALH</sequence>
<keyword evidence="3 4" id="KW-0687">Ribonucleoprotein</keyword>
<evidence type="ECO:0000256" key="6">
    <source>
        <dbReference type="SAM" id="MobiDB-lite"/>
    </source>
</evidence>
<evidence type="ECO:0000259" key="7">
    <source>
        <dbReference type="PROSITE" id="PS50881"/>
    </source>
</evidence>
<feature type="compositionally biased region" description="Low complexity" evidence="6">
    <location>
        <begin position="27"/>
        <end position="40"/>
    </location>
</feature>
<dbReference type="InterPro" id="IPR013810">
    <property type="entry name" value="Ribosomal_uS5_N"/>
</dbReference>
<organism evidence="8">
    <name type="scientific">Percolomonas cosmopolitus</name>
    <dbReference type="NCBI Taxonomy" id="63605"/>
    <lineage>
        <taxon>Eukaryota</taxon>
        <taxon>Discoba</taxon>
        <taxon>Heterolobosea</taxon>
        <taxon>Tetramitia</taxon>
        <taxon>Eutetramitia</taxon>
        <taxon>Percolomonadidae</taxon>
        <taxon>Percolomonas</taxon>
    </lineage>
</organism>
<dbReference type="Gene3D" id="3.30.160.20">
    <property type="match status" value="1"/>
</dbReference>
<dbReference type="SUPFAM" id="SSF54768">
    <property type="entry name" value="dsRNA-binding domain-like"/>
    <property type="match status" value="1"/>
</dbReference>
<feature type="region of interest" description="Disordered" evidence="6">
    <location>
        <begin position="1"/>
        <end position="62"/>
    </location>
</feature>
<dbReference type="Pfam" id="PF03719">
    <property type="entry name" value="Ribosomal_S5_C"/>
    <property type="match status" value="1"/>
</dbReference>
<dbReference type="EMBL" id="HBGD01004436">
    <property type="protein sequence ID" value="CAD9080435.1"/>
    <property type="molecule type" value="Transcribed_RNA"/>
</dbReference>
<evidence type="ECO:0000256" key="5">
    <source>
        <dbReference type="RuleBase" id="RU003823"/>
    </source>
</evidence>
<dbReference type="Gene3D" id="3.30.230.10">
    <property type="match status" value="1"/>
</dbReference>
<name>A0A7S1KNZ2_9EUKA</name>
<dbReference type="InterPro" id="IPR005324">
    <property type="entry name" value="Ribosomal_uS5_C"/>
</dbReference>
<protein>
    <recommendedName>
        <fullName evidence="7">S5 DRBM domain-containing protein</fullName>
    </recommendedName>
</protein>
<dbReference type="GO" id="GO:0003723">
    <property type="term" value="F:RNA binding"/>
    <property type="evidence" value="ECO:0007669"/>
    <property type="project" value="InterPro"/>
</dbReference>
<accession>A0A7S1KNZ2</accession>
<feature type="compositionally biased region" description="Low complexity" evidence="6">
    <location>
        <begin position="1"/>
        <end position="13"/>
    </location>
</feature>
<evidence type="ECO:0000256" key="4">
    <source>
        <dbReference type="PROSITE-ProRule" id="PRU00268"/>
    </source>
</evidence>
<dbReference type="PANTHER" id="PTHR48277:SF1">
    <property type="entry name" value="MITOCHONDRIAL RIBOSOMAL PROTEIN S5"/>
    <property type="match status" value="1"/>
</dbReference>
<dbReference type="PANTHER" id="PTHR48277">
    <property type="entry name" value="MITOCHONDRIAL RIBOSOMAL PROTEIN S5"/>
    <property type="match status" value="1"/>
</dbReference>
<comment type="similarity">
    <text evidence="1 5">Belongs to the universal ribosomal protein uS5 family.</text>
</comment>
<dbReference type="GO" id="GO:0006412">
    <property type="term" value="P:translation"/>
    <property type="evidence" value="ECO:0007669"/>
    <property type="project" value="InterPro"/>
</dbReference>
<dbReference type="PROSITE" id="PS50881">
    <property type="entry name" value="S5_DSRBD"/>
    <property type="match status" value="1"/>
</dbReference>